<dbReference type="Proteomes" id="UP000816034">
    <property type="component" value="Unassembled WGS sequence"/>
</dbReference>
<feature type="compositionally biased region" description="Basic and acidic residues" evidence="2">
    <location>
        <begin position="13"/>
        <end position="30"/>
    </location>
</feature>
<dbReference type="PANTHER" id="PTHR33704:SF1">
    <property type="entry name" value="PROTEIN HEAT INTOLERANT 4-RELATED"/>
    <property type="match status" value="1"/>
</dbReference>
<dbReference type="PANTHER" id="PTHR33704">
    <property type="entry name" value="PROTEIN HEAT INTOLERANT 4-RELATED"/>
    <property type="match status" value="1"/>
</dbReference>
<feature type="compositionally biased region" description="Basic and acidic residues" evidence="2">
    <location>
        <begin position="55"/>
        <end position="68"/>
    </location>
</feature>
<proteinExistence type="predicted"/>
<evidence type="ECO:0000256" key="2">
    <source>
        <dbReference type="SAM" id="MobiDB-lite"/>
    </source>
</evidence>
<gene>
    <name evidence="3" type="ORF">C9374_005943</name>
</gene>
<sequence length="422" mass="48852">MPRGRKPSSTNKRTKEEAEAESNQHEDDGSHVPIYKKKASGGSVRGARKSIAPLTKEEKKEQEYKRYQETKQAIVEARKKRKTTGAASTERDGTHIPKPRVEEVENLWQGWKEVFLVGTEWNCYDLAYKIEWDFEHLHDFLFYDEDVAKQASKDESASAADDEEELKPPAHVLEKGKNCFVFGSTEPQLVNGDMVYIPVMIAVVSDLAPPTKLGIKSVQMVNEEIIDMKKLKMSWTPFIPKANQSKRINYANLPHVFALHCNLRRNLLSRMKEEDVRVYEYCLPYCFRPSRVIDEIKKDNSGTIEMLYVLDKSGSVQFSFDPEEDDINTIIEEVCEDNDLDPEKYTDKLKEFIKAEVKKFKESVQKKMDDKQAEIDKLSEQERKSLNEMKVYKFYPQNKSPDLSPFKVAYVNRYYGKADVLL</sequence>
<feature type="region of interest" description="Disordered" evidence="2">
    <location>
        <begin position="1"/>
        <end position="68"/>
    </location>
</feature>
<evidence type="ECO:0000313" key="4">
    <source>
        <dbReference type="Proteomes" id="UP000816034"/>
    </source>
</evidence>
<evidence type="ECO:0000256" key="1">
    <source>
        <dbReference type="SAM" id="Coils"/>
    </source>
</evidence>
<name>A0AA88KHA1_NAELO</name>
<dbReference type="EMBL" id="PYSW02000026">
    <property type="protein sequence ID" value="KAG2381559.1"/>
    <property type="molecule type" value="Genomic_DNA"/>
</dbReference>
<dbReference type="GO" id="GO:1900034">
    <property type="term" value="P:regulation of cellular response to heat"/>
    <property type="evidence" value="ECO:0007669"/>
    <property type="project" value="InterPro"/>
</dbReference>
<dbReference type="RefSeq" id="XP_044547239.1">
    <property type="nucleotide sequence ID" value="XM_044695749.1"/>
</dbReference>
<protein>
    <submittedName>
        <fullName evidence="3">Uncharacterized protein</fullName>
    </submittedName>
</protein>
<feature type="coiled-coil region" evidence="1">
    <location>
        <begin position="361"/>
        <end position="388"/>
    </location>
</feature>
<dbReference type="InterPro" id="IPR039313">
    <property type="entry name" value="HIT4"/>
</dbReference>
<keyword evidence="1" id="KW-0175">Coiled coil</keyword>
<dbReference type="AlphaFoldDB" id="A0AA88KHA1"/>
<reference evidence="3 4" key="1">
    <citation type="journal article" date="2018" name="BMC Genomics">
        <title>The genome of Naegleria lovaniensis, the basis for a comparative approach to unravel pathogenicity factors of the human pathogenic amoeba N. fowleri.</title>
        <authorList>
            <person name="Liechti N."/>
            <person name="Schurch N."/>
            <person name="Bruggmann R."/>
            <person name="Wittwer M."/>
        </authorList>
    </citation>
    <scope>NUCLEOTIDE SEQUENCE [LARGE SCALE GENOMIC DNA]</scope>
    <source>
        <strain evidence="3 4">ATCC 30569</strain>
    </source>
</reference>
<accession>A0AA88KHA1</accession>
<keyword evidence="4" id="KW-1185">Reference proteome</keyword>
<comment type="caution">
    <text evidence="3">The sequence shown here is derived from an EMBL/GenBank/DDBJ whole genome shotgun (WGS) entry which is preliminary data.</text>
</comment>
<dbReference type="GeneID" id="68098398"/>
<organism evidence="3 4">
    <name type="scientific">Naegleria lovaniensis</name>
    <name type="common">Amoeba</name>
    <dbReference type="NCBI Taxonomy" id="51637"/>
    <lineage>
        <taxon>Eukaryota</taxon>
        <taxon>Discoba</taxon>
        <taxon>Heterolobosea</taxon>
        <taxon>Tetramitia</taxon>
        <taxon>Eutetramitia</taxon>
        <taxon>Vahlkampfiidae</taxon>
        <taxon>Naegleria</taxon>
    </lineage>
</organism>
<evidence type="ECO:0000313" key="3">
    <source>
        <dbReference type="EMBL" id="KAG2381559.1"/>
    </source>
</evidence>